<dbReference type="VEuPathDB" id="FungiDB:HMPREF1541_10549"/>
<dbReference type="InterPro" id="IPR040151">
    <property type="entry name" value="Gfd2/YDR514C-like"/>
</dbReference>
<dbReference type="RefSeq" id="XP_008713442.1">
    <property type="nucleotide sequence ID" value="XM_008715220.1"/>
</dbReference>
<dbReference type="GeneID" id="19977888"/>
<dbReference type="Proteomes" id="UP000030752">
    <property type="component" value="Unassembled WGS sequence"/>
</dbReference>
<dbReference type="Pfam" id="PF21762">
    <property type="entry name" value="DEDDh_C"/>
    <property type="match status" value="1"/>
</dbReference>
<dbReference type="STRING" id="1220924.W2S8Z9"/>
<evidence type="ECO:0000313" key="3">
    <source>
        <dbReference type="Proteomes" id="UP000030752"/>
    </source>
</evidence>
<feature type="domain" description="Gfd2/YDR514C-like C-terminal" evidence="1">
    <location>
        <begin position="36"/>
        <end position="242"/>
    </location>
</feature>
<evidence type="ECO:0000313" key="2">
    <source>
        <dbReference type="EMBL" id="ETN44369.1"/>
    </source>
</evidence>
<dbReference type="AlphaFoldDB" id="W2S8Z9"/>
<dbReference type="PANTHER" id="PTHR28083">
    <property type="entry name" value="GOOD FOR FULL DBP5 ACTIVITY PROTEIN 2"/>
    <property type="match status" value="1"/>
</dbReference>
<dbReference type="eggNOG" id="ENOG502R2VP">
    <property type="taxonomic scope" value="Eukaryota"/>
</dbReference>
<organism evidence="2 3">
    <name type="scientific">Cyphellophora europaea (strain CBS 101466)</name>
    <name type="common">Phialophora europaea</name>
    <dbReference type="NCBI Taxonomy" id="1220924"/>
    <lineage>
        <taxon>Eukaryota</taxon>
        <taxon>Fungi</taxon>
        <taxon>Dikarya</taxon>
        <taxon>Ascomycota</taxon>
        <taxon>Pezizomycotina</taxon>
        <taxon>Eurotiomycetes</taxon>
        <taxon>Chaetothyriomycetidae</taxon>
        <taxon>Chaetothyriales</taxon>
        <taxon>Cyphellophoraceae</taxon>
        <taxon>Cyphellophora</taxon>
    </lineage>
</organism>
<dbReference type="GO" id="GO:0005634">
    <property type="term" value="C:nucleus"/>
    <property type="evidence" value="ECO:0007669"/>
    <property type="project" value="TreeGrafter"/>
</dbReference>
<dbReference type="InterPro" id="IPR048519">
    <property type="entry name" value="Gfd2/YDR514C-like_C"/>
</dbReference>
<dbReference type="InParanoid" id="W2S8Z9"/>
<accession>W2S8Z9</accession>
<evidence type="ECO:0000259" key="1">
    <source>
        <dbReference type="Pfam" id="PF21762"/>
    </source>
</evidence>
<dbReference type="HOGENOM" id="CLU_969790_0_0_1"/>
<protein>
    <recommendedName>
        <fullName evidence="1">Gfd2/YDR514C-like C-terminal domain-containing protein</fullName>
    </recommendedName>
</protein>
<proteinExistence type="predicted"/>
<sequence>MTPVPRLLVEPAMTIVIDGECHCRNQSANEARAGIRRSQRRMTDIGIAAVDNCKLPTYGAESLEDAQDEVGDRFTSVWKSDSVKAYDIAIREHKHDASQFRKHPTWCTIQSPESFIFGTPEWCSKAAAKYKVINKIRELVGDKPVHQLPSTNYWNKKKIFFVFFAQANDLIWLAELGVNLQVEFPNSEIIDLQRQPLASAIAYSRGHPQIGAASLFRRLGMETKYEHNGGNDAVYELRALLAEMVLTPEQRQLAFEEGQNLPLLDMDGNLVPLPASETLGFEDLVIESTDTDGVPE</sequence>
<keyword evidence="3" id="KW-1185">Reference proteome</keyword>
<dbReference type="PANTHER" id="PTHR28083:SF1">
    <property type="entry name" value="GOOD FOR FULL DBP5 ACTIVITY PROTEIN 2"/>
    <property type="match status" value="1"/>
</dbReference>
<name>W2S8Z9_CYPE1</name>
<dbReference type="EMBL" id="KB822715">
    <property type="protein sequence ID" value="ETN44369.1"/>
    <property type="molecule type" value="Genomic_DNA"/>
</dbReference>
<dbReference type="OrthoDB" id="4159165at2759"/>
<reference evidence="2 3" key="1">
    <citation type="submission" date="2013-03" db="EMBL/GenBank/DDBJ databases">
        <title>The Genome Sequence of Phialophora europaea CBS 101466.</title>
        <authorList>
            <consortium name="The Broad Institute Genomics Platform"/>
            <person name="Cuomo C."/>
            <person name="de Hoog S."/>
            <person name="Gorbushina A."/>
            <person name="Walker B."/>
            <person name="Young S.K."/>
            <person name="Zeng Q."/>
            <person name="Gargeya S."/>
            <person name="Fitzgerald M."/>
            <person name="Haas B."/>
            <person name="Abouelleil A."/>
            <person name="Allen A.W."/>
            <person name="Alvarado L."/>
            <person name="Arachchi H.M."/>
            <person name="Berlin A.M."/>
            <person name="Chapman S.B."/>
            <person name="Gainer-Dewar J."/>
            <person name="Goldberg J."/>
            <person name="Griggs A."/>
            <person name="Gujja S."/>
            <person name="Hansen M."/>
            <person name="Howarth C."/>
            <person name="Imamovic A."/>
            <person name="Ireland A."/>
            <person name="Larimer J."/>
            <person name="McCowan C."/>
            <person name="Murphy C."/>
            <person name="Pearson M."/>
            <person name="Poon T.W."/>
            <person name="Priest M."/>
            <person name="Roberts A."/>
            <person name="Saif S."/>
            <person name="Shea T."/>
            <person name="Sisk P."/>
            <person name="Sykes S."/>
            <person name="Wortman J."/>
            <person name="Nusbaum C."/>
            <person name="Birren B."/>
        </authorList>
    </citation>
    <scope>NUCLEOTIDE SEQUENCE [LARGE SCALE GENOMIC DNA]</scope>
    <source>
        <strain evidence="2 3">CBS 101466</strain>
    </source>
</reference>
<gene>
    <name evidence="2" type="ORF">HMPREF1541_10549</name>
</gene>